<name>A0AA38VSM3_9PEZI</name>
<gene>
    <name evidence="6" type="ORF">NKR23_g4116</name>
</gene>
<dbReference type="EMBL" id="JANBVO010000009">
    <property type="protein sequence ID" value="KAJ9149897.1"/>
    <property type="molecule type" value="Genomic_DNA"/>
</dbReference>
<dbReference type="SMART" id="SM00248">
    <property type="entry name" value="ANK"/>
    <property type="match status" value="13"/>
</dbReference>
<keyword evidence="2" id="KW-0040">ANK repeat</keyword>
<dbReference type="InterPro" id="IPR027417">
    <property type="entry name" value="P-loop_NTPase"/>
</dbReference>
<feature type="region of interest" description="Disordered" evidence="3">
    <location>
        <begin position="1128"/>
        <end position="1148"/>
    </location>
</feature>
<dbReference type="Gene3D" id="1.25.40.20">
    <property type="entry name" value="Ankyrin repeat-containing domain"/>
    <property type="match status" value="3"/>
</dbReference>
<feature type="repeat" description="ANK" evidence="2">
    <location>
        <begin position="792"/>
        <end position="824"/>
    </location>
</feature>
<dbReference type="Proteomes" id="UP001174694">
    <property type="component" value="Unassembled WGS sequence"/>
</dbReference>
<keyword evidence="1" id="KW-0677">Repeat</keyword>
<dbReference type="Gene3D" id="3.40.50.300">
    <property type="entry name" value="P-loop containing nucleotide triphosphate hydrolases"/>
    <property type="match status" value="1"/>
</dbReference>
<evidence type="ECO:0000259" key="4">
    <source>
        <dbReference type="Pfam" id="PF22939"/>
    </source>
</evidence>
<evidence type="ECO:0000313" key="6">
    <source>
        <dbReference type="EMBL" id="KAJ9149897.1"/>
    </source>
</evidence>
<dbReference type="Pfam" id="PF12796">
    <property type="entry name" value="Ank_2"/>
    <property type="match status" value="4"/>
</dbReference>
<dbReference type="InterPro" id="IPR056884">
    <property type="entry name" value="NPHP3-like_N"/>
</dbReference>
<evidence type="ECO:0000256" key="3">
    <source>
        <dbReference type="SAM" id="MobiDB-lite"/>
    </source>
</evidence>
<dbReference type="InterPro" id="IPR054471">
    <property type="entry name" value="GPIID_WHD"/>
</dbReference>
<protein>
    <submittedName>
        <fullName evidence="6">Phenylalanine ammonia-lyase</fullName>
    </submittedName>
</protein>
<proteinExistence type="predicted"/>
<comment type="caution">
    <text evidence="6">The sequence shown here is derived from an EMBL/GenBank/DDBJ whole genome shotgun (WGS) entry which is preliminary data.</text>
</comment>
<feature type="domain" description="Nephrocystin 3-like N-terminal" evidence="5">
    <location>
        <begin position="226"/>
        <end position="397"/>
    </location>
</feature>
<dbReference type="AlphaFoldDB" id="A0AA38VSM3"/>
<dbReference type="PANTHER" id="PTHR10039">
    <property type="entry name" value="AMELOGENIN"/>
    <property type="match status" value="1"/>
</dbReference>
<reference evidence="6" key="1">
    <citation type="submission" date="2022-07" db="EMBL/GenBank/DDBJ databases">
        <title>Fungi with potential for degradation of polypropylene.</title>
        <authorList>
            <person name="Gostincar C."/>
        </authorList>
    </citation>
    <scope>NUCLEOTIDE SEQUENCE</scope>
    <source>
        <strain evidence="6">EXF-13308</strain>
    </source>
</reference>
<dbReference type="PROSITE" id="PS50088">
    <property type="entry name" value="ANK_REPEAT"/>
    <property type="match status" value="5"/>
</dbReference>
<feature type="repeat" description="ANK" evidence="2">
    <location>
        <begin position="859"/>
        <end position="891"/>
    </location>
</feature>
<organism evidence="6 7">
    <name type="scientific">Pleurostoma richardsiae</name>
    <dbReference type="NCBI Taxonomy" id="41990"/>
    <lineage>
        <taxon>Eukaryota</taxon>
        <taxon>Fungi</taxon>
        <taxon>Dikarya</taxon>
        <taxon>Ascomycota</taxon>
        <taxon>Pezizomycotina</taxon>
        <taxon>Sordariomycetes</taxon>
        <taxon>Sordariomycetidae</taxon>
        <taxon>Calosphaeriales</taxon>
        <taxon>Pleurostomataceae</taxon>
        <taxon>Pleurostoma</taxon>
    </lineage>
</organism>
<sequence>MADPFGIIGLIGIAVQVMQATVQFSLDWKDAPAEARSFKVELQALKTVLSETNTNILLNPDFLEAFQGRPSVLLSQLGGDQDTDTKTLISICHKELECMLQDLEKRSHGHHLGWERLKGAFLAKNTRDAVAALQRQCQMLNSLLAIDGVALSSNIYKEVKESREEQQRWQRDETVVSKATKAGVDTIHAHQQRQEQSEEARVIIDWLAVNDFSSQQIDFIRRRQPGTGQWLLQSTEYNDWIDGGKRTLYCPGIPGAGKTIITSIVVNDLYDTFAERVGDDVVIAYVYCNFKRQVEQTLNPLLSSLLKQLVQCRQDGQLPSSVRDLFDRHSYKRTRPSTEEIDTVLKSACRLYSRVFLVVDALDECQTTDGCRANLINELKSLRDIAGSRVSIFATSRYIPDIMKSFEGAGCAKLEIRAMPEDVRRYLEGHMFEMPRCVMRDPDLQEKIMSSIVRVVDGMFLLAQLHLASLVGKRSANAVEKALAKLPSGSDAYDAAYEDALRRIEGQVDDVEQLGKDVLSWLTCARRPLNTEELRQALAVEEGVEEFDERDLPDIEDMVSACAGLVTVDDESSIIRLVHYTTQEYLERTKGKWFPNIETKITEACVKYLSFRDFDGGFCPTNDAYEARVQTYRFYEYASQNWGHHARQASALAPSVIEFLSRKRSLGGSCQAMLARKRYPSDKTYSQDVPKDMRGIHFAARFGLEGVMKRLLEDGHFPDWRDSWGRTPLWWAAESGNDGITRMLLAEDIVRPDARDFRSQTPLWIASCSGHLDTVKLLLATRGVNIDSRDHNKETPLLAAVRCAHRQVIELLLRRGANPNAVTKLGRTSMWRAAVHNDVDLIKLLVNVYGCDPKVKTSDGETPLFGAALVGREEALQILLELGVDPNLADYKKRTPLEAAVMNGRNTVAERLLELDTVDPDCKNTDGMTPLLIAARRGSTRIAELIASRITMDLEYQARWRHMKLLWAAKSGDAIMVRELLEDGVFPDPRDCPDQETPLILAARMDRPSVIKLLLADSRIDCNAADSPIGQTALSWAAENGNNDVVRLLLNEPRVDPDKPDRKGRTPLYFAAWNGNAEAMRLLIDTKRVDNNVIDTRNGKPMIVRAADRARTEAVDVLLTKAEDAALMGGQRGEGQSRFSPARGWGGR</sequence>
<accession>A0AA38VSM3</accession>
<dbReference type="PANTHER" id="PTHR10039:SF15">
    <property type="entry name" value="NACHT DOMAIN-CONTAINING PROTEIN"/>
    <property type="match status" value="1"/>
</dbReference>
<feature type="domain" description="GPI inositol-deacylase winged helix" evidence="4">
    <location>
        <begin position="512"/>
        <end position="587"/>
    </location>
</feature>
<dbReference type="Pfam" id="PF00023">
    <property type="entry name" value="Ank"/>
    <property type="match status" value="1"/>
</dbReference>
<dbReference type="SUPFAM" id="SSF52540">
    <property type="entry name" value="P-loop containing nucleoside triphosphate hydrolases"/>
    <property type="match status" value="1"/>
</dbReference>
<feature type="repeat" description="ANK" evidence="2">
    <location>
        <begin position="758"/>
        <end position="791"/>
    </location>
</feature>
<feature type="repeat" description="ANK" evidence="2">
    <location>
        <begin position="1029"/>
        <end position="1051"/>
    </location>
</feature>
<dbReference type="InterPro" id="IPR002110">
    <property type="entry name" value="Ankyrin_rpt"/>
</dbReference>
<dbReference type="Pfam" id="PF24883">
    <property type="entry name" value="NPHP3_N"/>
    <property type="match status" value="1"/>
</dbReference>
<feature type="repeat" description="ANK" evidence="2">
    <location>
        <begin position="1063"/>
        <end position="1085"/>
    </location>
</feature>
<dbReference type="InterPro" id="IPR036770">
    <property type="entry name" value="Ankyrin_rpt-contain_sf"/>
</dbReference>
<dbReference type="Pfam" id="PF22939">
    <property type="entry name" value="WHD_GPIID"/>
    <property type="match status" value="1"/>
</dbReference>
<evidence type="ECO:0000256" key="2">
    <source>
        <dbReference type="PROSITE-ProRule" id="PRU00023"/>
    </source>
</evidence>
<evidence type="ECO:0000259" key="5">
    <source>
        <dbReference type="Pfam" id="PF24883"/>
    </source>
</evidence>
<dbReference type="PRINTS" id="PR01415">
    <property type="entry name" value="ANKYRIN"/>
</dbReference>
<keyword evidence="7" id="KW-1185">Reference proteome</keyword>
<evidence type="ECO:0000313" key="7">
    <source>
        <dbReference type="Proteomes" id="UP001174694"/>
    </source>
</evidence>
<dbReference type="SUPFAM" id="SSF48403">
    <property type="entry name" value="Ankyrin repeat"/>
    <property type="match status" value="1"/>
</dbReference>
<dbReference type="PROSITE" id="PS50297">
    <property type="entry name" value="ANK_REP_REGION"/>
    <property type="match status" value="4"/>
</dbReference>
<evidence type="ECO:0000256" key="1">
    <source>
        <dbReference type="ARBA" id="ARBA00022737"/>
    </source>
</evidence>